<keyword evidence="1" id="KW-0472">Membrane</keyword>
<keyword evidence="1" id="KW-1133">Transmembrane helix</keyword>
<comment type="caution">
    <text evidence="3">The sequence shown here is derived from an EMBL/GenBank/DDBJ whole genome shotgun (WGS) entry which is preliminary data.</text>
</comment>
<organism evidence="3 4">
    <name type="scientific">Oligosphaera ethanolica</name>
    <dbReference type="NCBI Taxonomy" id="760260"/>
    <lineage>
        <taxon>Bacteria</taxon>
        <taxon>Pseudomonadati</taxon>
        <taxon>Lentisphaerota</taxon>
        <taxon>Oligosphaeria</taxon>
        <taxon>Oligosphaerales</taxon>
        <taxon>Oligosphaeraceae</taxon>
        <taxon>Oligosphaera</taxon>
    </lineage>
</organism>
<feature type="transmembrane region" description="Helical" evidence="1">
    <location>
        <begin position="203"/>
        <end position="220"/>
    </location>
</feature>
<dbReference type="Pfam" id="PF01569">
    <property type="entry name" value="PAP2"/>
    <property type="match status" value="1"/>
</dbReference>
<sequence>MQTQEKSSAAADLAIGEILPRRTPRHGALFHSTILPLGLLLLVLAAGEYIPFDLWVQDHLYAWDSHNWLIVFDKHSALGLTFYVIPKILLGFFAASLLLLTIRQKWGRFTCPWSRLRLVYVLLCLALIPSVVAVLKAHTGVAYPRKIDRYGGGNIPYRTLWQSIPHHAGEKRYKGWPAGHASGGYALFGLTFAALSQSGRKRGLMIALTAGSLMGTYQMLAGNHYLSHTIVTLLLAWLVAGMLASACRLEDNR</sequence>
<accession>A0AAE4APE9</accession>
<evidence type="ECO:0000313" key="3">
    <source>
        <dbReference type="EMBL" id="MDQ0290455.1"/>
    </source>
</evidence>
<evidence type="ECO:0000256" key="1">
    <source>
        <dbReference type="SAM" id="Phobius"/>
    </source>
</evidence>
<dbReference type="RefSeq" id="WP_307261991.1">
    <property type="nucleotide sequence ID" value="NZ_JAUSVL010000001.1"/>
</dbReference>
<keyword evidence="1" id="KW-0812">Transmembrane</keyword>
<dbReference type="InterPro" id="IPR000326">
    <property type="entry name" value="PAP2/HPO"/>
</dbReference>
<keyword evidence="4" id="KW-1185">Reference proteome</keyword>
<gene>
    <name evidence="3" type="ORF">J3R75_002562</name>
</gene>
<feature type="domain" description="Phosphatidic acid phosphatase type 2/haloperoxidase" evidence="2">
    <location>
        <begin position="118"/>
        <end position="243"/>
    </location>
</feature>
<feature type="transmembrane region" description="Helical" evidence="1">
    <location>
        <begin position="80"/>
        <end position="102"/>
    </location>
</feature>
<dbReference type="InterPro" id="IPR036938">
    <property type="entry name" value="PAP2/HPO_sf"/>
</dbReference>
<feature type="transmembrane region" description="Helical" evidence="1">
    <location>
        <begin position="226"/>
        <end position="247"/>
    </location>
</feature>
<name>A0AAE4APE9_9BACT</name>
<feature type="transmembrane region" description="Helical" evidence="1">
    <location>
        <begin position="28"/>
        <end position="50"/>
    </location>
</feature>
<evidence type="ECO:0000313" key="4">
    <source>
        <dbReference type="Proteomes" id="UP001238163"/>
    </source>
</evidence>
<feature type="transmembrane region" description="Helical" evidence="1">
    <location>
        <begin position="114"/>
        <end position="135"/>
    </location>
</feature>
<dbReference type="CDD" id="cd03396">
    <property type="entry name" value="PAP2_like_6"/>
    <property type="match status" value="1"/>
</dbReference>
<dbReference type="Proteomes" id="UP001238163">
    <property type="component" value="Unassembled WGS sequence"/>
</dbReference>
<proteinExistence type="predicted"/>
<dbReference type="SUPFAM" id="SSF48317">
    <property type="entry name" value="Acid phosphatase/Vanadium-dependent haloperoxidase"/>
    <property type="match status" value="1"/>
</dbReference>
<reference evidence="3" key="1">
    <citation type="submission" date="2023-07" db="EMBL/GenBank/DDBJ databases">
        <title>Genomic Encyclopedia of Type Strains, Phase IV (KMG-IV): sequencing the most valuable type-strain genomes for metagenomic binning, comparative biology and taxonomic classification.</title>
        <authorList>
            <person name="Goeker M."/>
        </authorList>
    </citation>
    <scope>NUCLEOTIDE SEQUENCE</scope>
    <source>
        <strain evidence="3">DSM 24202</strain>
    </source>
</reference>
<protein>
    <submittedName>
        <fullName evidence="3">Membrane-associated PAP2 superfamily phosphatase</fullName>
    </submittedName>
</protein>
<dbReference type="EMBL" id="JAUSVL010000001">
    <property type="protein sequence ID" value="MDQ0290455.1"/>
    <property type="molecule type" value="Genomic_DNA"/>
</dbReference>
<feature type="transmembrane region" description="Helical" evidence="1">
    <location>
        <begin position="178"/>
        <end position="196"/>
    </location>
</feature>
<dbReference type="AlphaFoldDB" id="A0AAE4APE9"/>
<evidence type="ECO:0000259" key="2">
    <source>
        <dbReference type="Pfam" id="PF01569"/>
    </source>
</evidence>